<dbReference type="InterPro" id="IPR007627">
    <property type="entry name" value="RNA_pol_sigma70_r2"/>
</dbReference>
<dbReference type="InterPro" id="IPR014284">
    <property type="entry name" value="RNA_pol_sigma-70_dom"/>
</dbReference>
<dbReference type="GO" id="GO:0006352">
    <property type="term" value="P:DNA-templated transcription initiation"/>
    <property type="evidence" value="ECO:0007669"/>
    <property type="project" value="InterPro"/>
</dbReference>
<dbReference type="InterPro" id="IPR039425">
    <property type="entry name" value="RNA_pol_sigma-70-like"/>
</dbReference>
<dbReference type="Pfam" id="PF04542">
    <property type="entry name" value="Sigma70_r2"/>
    <property type="match status" value="1"/>
</dbReference>
<evidence type="ECO:0000256" key="5">
    <source>
        <dbReference type="ARBA" id="ARBA00023163"/>
    </source>
</evidence>
<feature type="domain" description="RNA polymerase sigma-70 region 2" evidence="6">
    <location>
        <begin position="10"/>
        <end position="76"/>
    </location>
</feature>
<dbReference type="InterPro" id="IPR013324">
    <property type="entry name" value="RNA_pol_sigma_r3/r4-like"/>
</dbReference>
<dbReference type="InterPro" id="IPR036388">
    <property type="entry name" value="WH-like_DNA-bd_sf"/>
</dbReference>
<dbReference type="SUPFAM" id="SSF88946">
    <property type="entry name" value="Sigma2 domain of RNA polymerase sigma factors"/>
    <property type="match status" value="1"/>
</dbReference>
<dbReference type="NCBIfam" id="TIGR02937">
    <property type="entry name" value="sigma70-ECF"/>
    <property type="match status" value="1"/>
</dbReference>
<dbReference type="EMBL" id="MHRJ01000012">
    <property type="protein sequence ID" value="OHA23248.1"/>
    <property type="molecule type" value="Genomic_DNA"/>
</dbReference>
<dbReference type="InterPro" id="IPR013249">
    <property type="entry name" value="RNA_pol_sigma70_r4_t2"/>
</dbReference>
<keyword evidence="5" id="KW-0804">Transcription</keyword>
<evidence type="ECO:0000256" key="3">
    <source>
        <dbReference type="ARBA" id="ARBA00023082"/>
    </source>
</evidence>
<evidence type="ECO:0000259" key="6">
    <source>
        <dbReference type="Pfam" id="PF04542"/>
    </source>
</evidence>
<comment type="caution">
    <text evidence="8">The sequence shown here is derived from an EMBL/GenBank/DDBJ whole genome shotgun (WGS) entry which is preliminary data.</text>
</comment>
<dbReference type="PANTHER" id="PTHR43133">
    <property type="entry name" value="RNA POLYMERASE ECF-TYPE SIGMA FACTO"/>
    <property type="match status" value="1"/>
</dbReference>
<name>A0A1G2MHA3_9BACT</name>
<dbReference type="Proteomes" id="UP000176493">
    <property type="component" value="Unassembled WGS sequence"/>
</dbReference>
<dbReference type="AlphaFoldDB" id="A0A1G2MHA3"/>
<feature type="domain" description="RNA polymerase sigma factor 70 region 4 type 2" evidence="7">
    <location>
        <begin position="110"/>
        <end position="159"/>
    </location>
</feature>
<dbReference type="PANTHER" id="PTHR43133:SF52">
    <property type="entry name" value="ECF RNA POLYMERASE SIGMA FACTOR SIGL"/>
    <property type="match status" value="1"/>
</dbReference>
<evidence type="ECO:0000259" key="7">
    <source>
        <dbReference type="Pfam" id="PF08281"/>
    </source>
</evidence>
<reference evidence="8 9" key="1">
    <citation type="journal article" date="2016" name="Nat. Commun.">
        <title>Thousands of microbial genomes shed light on interconnected biogeochemical processes in an aquifer system.</title>
        <authorList>
            <person name="Anantharaman K."/>
            <person name="Brown C.T."/>
            <person name="Hug L.A."/>
            <person name="Sharon I."/>
            <person name="Castelle C.J."/>
            <person name="Probst A.J."/>
            <person name="Thomas B.C."/>
            <person name="Singh A."/>
            <person name="Wilkins M.J."/>
            <person name="Karaoz U."/>
            <person name="Brodie E.L."/>
            <person name="Williams K.H."/>
            <person name="Hubbard S.S."/>
            <person name="Banfield J.F."/>
        </authorList>
    </citation>
    <scope>NUCLEOTIDE SEQUENCE [LARGE SCALE GENOMIC DNA]</scope>
</reference>
<dbReference type="CDD" id="cd06171">
    <property type="entry name" value="Sigma70_r4"/>
    <property type="match status" value="1"/>
</dbReference>
<dbReference type="Gene3D" id="1.10.1740.10">
    <property type="match status" value="1"/>
</dbReference>
<evidence type="ECO:0000313" key="9">
    <source>
        <dbReference type="Proteomes" id="UP000176493"/>
    </source>
</evidence>
<gene>
    <name evidence="8" type="ORF">A2W52_02395</name>
</gene>
<comment type="similarity">
    <text evidence="1">Belongs to the sigma-70 factor family. ECF subfamily.</text>
</comment>
<proteinExistence type="inferred from homology"/>
<dbReference type="InterPro" id="IPR013325">
    <property type="entry name" value="RNA_pol_sigma_r2"/>
</dbReference>
<organism evidence="8 9">
    <name type="scientific">Candidatus Taylorbacteria bacterium RIFCSPHIGHO2_02_49_25</name>
    <dbReference type="NCBI Taxonomy" id="1802305"/>
    <lineage>
        <taxon>Bacteria</taxon>
        <taxon>Candidatus Tayloriibacteriota</taxon>
    </lineage>
</organism>
<keyword evidence="3" id="KW-0731">Sigma factor</keyword>
<keyword evidence="4" id="KW-0238">DNA-binding</keyword>
<dbReference type="SUPFAM" id="SSF88659">
    <property type="entry name" value="Sigma3 and sigma4 domains of RNA polymerase sigma factors"/>
    <property type="match status" value="1"/>
</dbReference>
<evidence type="ECO:0000256" key="4">
    <source>
        <dbReference type="ARBA" id="ARBA00023125"/>
    </source>
</evidence>
<evidence type="ECO:0008006" key="10">
    <source>
        <dbReference type="Google" id="ProtNLM"/>
    </source>
</evidence>
<dbReference type="Pfam" id="PF08281">
    <property type="entry name" value="Sigma70_r4_2"/>
    <property type="match status" value="1"/>
</dbReference>
<dbReference type="GO" id="GO:0016987">
    <property type="term" value="F:sigma factor activity"/>
    <property type="evidence" value="ECO:0007669"/>
    <property type="project" value="UniProtKB-KW"/>
</dbReference>
<dbReference type="Gene3D" id="1.10.10.10">
    <property type="entry name" value="Winged helix-like DNA-binding domain superfamily/Winged helix DNA-binding domain"/>
    <property type="match status" value="1"/>
</dbReference>
<keyword evidence="2" id="KW-0805">Transcription regulation</keyword>
<evidence type="ECO:0000256" key="2">
    <source>
        <dbReference type="ARBA" id="ARBA00023015"/>
    </source>
</evidence>
<accession>A0A1G2MHA3</accession>
<sequence length="168" mass="19852">MTEHDFIKTYDEWADAIFRHCSFRLSDREAAKDLTQDIFIRVWEYVSRGEKVENMKAFLYRVAHNRIVDEFRKRGRIDSLETLEDEFGFDVPEEESVADLFDTFDARHALEAIPRLTPRYREVLIMRFVDGLPPKEIAGILKEPENNISVRIHRATRKLAALLHYDHA</sequence>
<evidence type="ECO:0000313" key="8">
    <source>
        <dbReference type="EMBL" id="OHA23248.1"/>
    </source>
</evidence>
<protein>
    <recommendedName>
        <fullName evidence="10">RNA polymerase sigma factor</fullName>
    </recommendedName>
</protein>
<evidence type="ECO:0000256" key="1">
    <source>
        <dbReference type="ARBA" id="ARBA00010641"/>
    </source>
</evidence>
<dbReference type="GO" id="GO:0003677">
    <property type="term" value="F:DNA binding"/>
    <property type="evidence" value="ECO:0007669"/>
    <property type="project" value="UniProtKB-KW"/>
</dbReference>